<dbReference type="Proteomes" id="UP000831068">
    <property type="component" value="Chromosome"/>
</dbReference>
<proteinExistence type="predicted"/>
<accession>A0ABY4BE66</accession>
<keyword evidence="3" id="KW-1185">Reference proteome</keyword>
<sequence length="146" mass="17475">MDKTLDDLLHYLKTTIFIEDQNYIQNLNAIDIFFFCYGEEKAQIHNYTEPKLYLEKLYSDGYVNFKDSENTYQINLNGIEFINNGGYKTKSRNLFYKKIWNIIKVVAVFLNAIILLIFAYFSFMEDLKEAYKNNKKELKIENRKSK</sequence>
<gene>
    <name evidence="2" type="ORF">MTP08_08110</name>
</gene>
<evidence type="ECO:0000256" key="1">
    <source>
        <dbReference type="SAM" id="Phobius"/>
    </source>
</evidence>
<evidence type="ECO:0000313" key="2">
    <source>
        <dbReference type="EMBL" id="UOE37034.1"/>
    </source>
</evidence>
<keyword evidence="1" id="KW-0472">Membrane</keyword>
<evidence type="ECO:0000313" key="3">
    <source>
        <dbReference type="Proteomes" id="UP000831068"/>
    </source>
</evidence>
<keyword evidence="1" id="KW-0812">Transmembrane</keyword>
<dbReference type="EMBL" id="CP094529">
    <property type="protein sequence ID" value="UOE37034.1"/>
    <property type="molecule type" value="Genomic_DNA"/>
</dbReference>
<organism evidence="2 3">
    <name type="scientific">Chryseobacterium oryzae</name>
    <dbReference type="NCBI Taxonomy" id="2929799"/>
    <lineage>
        <taxon>Bacteria</taxon>
        <taxon>Pseudomonadati</taxon>
        <taxon>Bacteroidota</taxon>
        <taxon>Flavobacteriia</taxon>
        <taxon>Flavobacteriales</taxon>
        <taxon>Weeksellaceae</taxon>
        <taxon>Chryseobacterium group</taxon>
        <taxon>Chryseobacterium</taxon>
    </lineage>
</organism>
<protein>
    <submittedName>
        <fullName evidence="2">Uncharacterized protein</fullName>
    </submittedName>
</protein>
<name>A0ABY4BE66_9FLAO</name>
<keyword evidence="1" id="KW-1133">Transmembrane helix</keyword>
<reference evidence="2 3" key="1">
    <citation type="submission" date="2022-03" db="EMBL/GenBank/DDBJ databases">
        <title>Chryseobacterium sp. isolated from the Andong Sikhe.</title>
        <authorList>
            <person name="Won M."/>
            <person name="Kim S.-J."/>
            <person name="Kwon S.-W."/>
        </authorList>
    </citation>
    <scope>NUCLEOTIDE SEQUENCE [LARGE SCALE GENOMIC DNA]</scope>
    <source>
        <strain evidence="2 3">ADR-1</strain>
    </source>
</reference>
<dbReference type="RefSeq" id="WP_243575546.1">
    <property type="nucleotide sequence ID" value="NZ_CP094529.1"/>
</dbReference>
<feature type="transmembrane region" description="Helical" evidence="1">
    <location>
        <begin position="99"/>
        <end position="123"/>
    </location>
</feature>